<proteinExistence type="predicted"/>
<dbReference type="PANTHER" id="PTHR22911:SF137">
    <property type="entry name" value="SOLUTE CARRIER FAMILY 35 MEMBER G2-RELATED"/>
    <property type="match status" value="1"/>
</dbReference>
<organism evidence="2">
    <name type="scientific">Zooxanthella nutricula</name>
    <dbReference type="NCBI Taxonomy" id="1333877"/>
    <lineage>
        <taxon>Eukaryota</taxon>
        <taxon>Sar</taxon>
        <taxon>Alveolata</taxon>
        <taxon>Dinophyceae</taxon>
        <taxon>Peridiniales</taxon>
        <taxon>Peridiniales incertae sedis</taxon>
        <taxon>Zooxanthella</taxon>
    </lineage>
</organism>
<feature type="transmembrane region" description="Helical" evidence="1">
    <location>
        <begin position="238"/>
        <end position="259"/>
    </location>
</feature>
<dbReference type="AlphaFoldDB" id="A0A6U6KMX1"/>
<feature type="transmembrane region" description="Helical" evidence="1">
    <location>
        <begin position="44"/>
        <end position="63"/>
    </location>
</feature>
<reference evidence="2" key="1">
    <citation type="submission" date="2021-01" db="EMBL/GenBank/DDBJ databases">
        <authorList>
            <person name="Corre E."/>
            <person name="Pelletier E."/>
            <person name="Niang G."/>
            <person name="Scheremetjew M."/>
            <person name="Finn R."/>
            <person name="Kale V."/>
            <person name="Holt S."/>
            <person name="Cochrane G."/>
            <person name="Meng A."/>
            <person name="Brown T."/>
            <person name="Cohen L."/>
        </authorList>
    </citation>
    <scope>NUCLEOTIDE SEQUENCE</scope>
    <source>
        <strain evidence="2">RCC3387</strain>
    </source>
</reference>
<feature type="transmembrane region" description="Helical" evidence="1">
    <location>
        <begin position="12"/>
        <end position="32"/>
    </location>
</feature>
<keyword evidence="1" id="KW-0812">Transmembrane</keyword>
<name>A0A6U6KMX1_9DINO</name>
<evidence type="ECO:0008006" key="3">
    <source>
        <dbReference type="Google" id="ProtNLM"/>
    </source>
</evidence>
<sequence length="327" mass="35460">MSSDVPNSEWQRMGTAFVVLGALTHATVSLVIKENPFPLLLTTQIRWAVATAISAPLFLTYRASLHLKFCGPGGAPFWPVLKGSVVFLYILLWWLAVRDAPLGDCTAVMQTTPILLTPVVTRLVLGESWPRYLVIRAPLAIVGLALVVDPPCIHYWTGSLDSSAAIASRAPANYRNLLLAAAMSPALPLATHMTRGRNWIEVECVGSCVNCMFWNPLFISLSVLLVENPSPASSYDPATGLKVALIIVASMAAFLALALDTIGYQMAEPGKASMFRCLEVPYSFMLQRVGSGQIVLWREVAGTCLILLALGIGWVAEAHPREPDFEP</sequence>
<dbReference type="PANTHER" id="PTHR22911">
    <property type="entry name" value="ACYL-MALONYL CONDENSING ENZYME-RELATED"/>
    <property type="match status" value="1"/>
</dbReference>
<evidence type="ECO:0000256" key="1">
    <source>
        <dbReference type="SAM" id="Phobius"/>
    </source>
</evidence>
<accession>A0A6U6KMX1</accession>
<evidence type="ECO:0000313" key="2">
    <source>
        <dbReference type="EMBL" id="CAD9541713.1"/>
    </source>
</evidence>
<keyword evidence="1" id="KW-1133">Transmembrane helix</keyword>
<dbReference type="EMBL" id="HBGW01025247">
    <property type="protein sequence ID" value="CAD9541713.1"/>
    <property type="molecule type" value="Transcribed_RNA"/>
</dbReference>
<gene>
    <name evidence="2" type="ORF">BRAN1462_LOCUS16010</name>
</gene>
<feature type="transmembrane region" description="Helical" evidence="1">
    <location>
        <begin position="205"/>
        <end position="226"/>
    </location>
</feature>
<keyword evidence="1" id="KW-0472">Membrane</keyword>
<protein>
    <recommendedName>
        <fullName evidence="3">EamA domain-containing protein</fullName>
    </recommendedName>
</protein>
<feature type="transmembrane region" description="Helical" evidence="1">
    <location>
        <begin position="75"/>
        <end position="95"/>
    </location>
</feature>
<dbReference type="GO" id="GO:0016020">
    <property type="term" value="C:membrane"/>
    <property type="evidence" value="ECO:0007669"/>
    <property type="project" value="TreeGrafter"/>
</dbReference>
<feature type="transmembrane region" description="Helical" evidence="1">
    <location>
        <begin position="295"/>
        <end position="316"/>
    </location>
</feature>